<feature type="transmembrane region" description="Helical" evidence="2">
    <location>
        <begin position="40"/>
        <end position="61"/>
    </location>
</feature>
<dbReference type="AlphaFoldDB" id="A0A1H8YBX9"/>
<keyword evidence="2" id="KW-0812">Transmembrane</keyword>
<keyword evidence="2" id="KW-0472">Membrane</keyword>
<accession>A0A1H8YBX9</accession>
<organism evidence="3 4">
    <name type="scientific">Amycolatopsis saalfeldensis</name>
    <dbReference type="NCBI Taxonomy" id="394193"/>
    <lineage>
        <taxon>Bacteria</taxon>
        <taxon>Bacillati</taxon>
        <taxon>Actinomycetota</taxon>
        <taxon>Actinomycetes</taxon>
        <taxon>Pseudonocardiales</taxon>
        <taxon>Pseudonocardiaceae</taxon>
        <taxon>Amycolatopsis</taxon>
    </lineage>
</organism>
<gene>
    <name evidence="3" type="ORF">SAMN04489732_11393</name>
</gene>
<dbReference type="RefSeq" id="WP_091621461.1">
    <property type="nucleotide sequence ID" value="NZ_FOEF01000013.1"/>
</dbReference>
<dbReference type="OrthoDB" id="3690121at2"/>
<protein>
    <submittedName>
        <fullName evidence="3">Uncharacterized protein</fullName>
    </submittedName>
</protein>
<dbReference type="Proteomes" id="UP000198582">
    <property type="component" value="Unassembled WGS sequence"/>
</dbReference>
<proteinExistence type="predicted"/>
<reference evidence="3 4" key="1">
    <citation type="submission" date="2016-10" db="EMBL/GenBank/DDBJ databases">
        <authorList>
            <person name="de Groot N.N."/>
        </authorList>
    </citation>
    <scope>NUCLEOTIDE SEQUENCE [LARGE SCALE GENOMIC DNA]</scope>
    <source>
        <strain evidence="3 4">DSM 44993</strain>
    </source>
</reference>
<evidence type="ECO:0000256" key="1">
    <source>
        <dbReference type="SAM" id="MobiDB-lite"/>
    </source>
</evidence>
<sequence>MSELERLKSALNEAPPEQFAAPDLTRIMADGTRIRRRRRLLTGAGAAAAVVAVVAVVFGAVQLRPQPQPQQQPVAAAPSTVGPASTVPSTSAAERQQATPLGDVVSLGIKNATGELVLYAFKIDEPQTMPGVGFGLMLAVRDAGGLHPVYAANEVNGADRSFGFHATSGGLIAGTDAKQVQVPVLGYFAGPAARITSSVHGKPVNAHLARWSEDPGVVFFWFDPVQVPSAAALTPLAAYNAGGTRLTK</sequence>
<evidence type="ECO:0000256" key="2">
    <source>
        <dbReference type="SAM" id="Phobius"/>
    </source>
</evidence>
<evidence type="ECO:0000313" key="4">
    <source>
        <dbReference type="Proteomes" id="UP000198582"/>
    </source>
</evidence>
<keyword evidence="4" id="KW-1185">Reference proteome</keyword>
<feature type="compositionally biased region" description="Low complexity" evidence="1">
    <location>
        <begin position="69"/>
        <end position="78"/>
    </location>
</feature>
<feature type="compositionally biased region" description="Polar residues" evidence="1">
    <location>
        <begin position="82"/>
        <end position="98"/>
    </location>
</feature>
<evidence type="ECO:0000313" key="3">
    <source>
        <dbReference type="EMBL" id="SEP49521.1"/>
    </source>
</evidence>
<name>A0A1H8YBX9_9PSEU</name>
<dbReference type="EMBL" id="FOEF01000013">
    <property type="protein sequence ID" value="SEP49521.1"/>
    <property type="molecule type" value="Genomic_DNA"/>
</dbReference>
<keyword evidence="2" id="KW-1133">Transmembrane helix</keyword>
<dbReference type="STRING" id="394193.SAMN04489732_11393"/>
<feature type="region of interest" description="Disordered" evidence="1">
    <location>
        <begin position="69"/>
        <end position="98"/>
    </location>
</feature>